<proteinExistence type="predicted"/>
<comment type="caution">
    <text evidence="2">The sequence shown here is derived from an EMBL/GenBank/DDBJ whole genome shotgun (WGS) entry which is preliminary data.</text>
</comment>
<evidence type="ECO:0000313" key="2">
    <source>
        <dbReference type="EMBL" id="NNM73991.1"/>
    </source>
</evidence>
<dbReference type="RefSeq" id="WP_171219426.1">
    <property type="nucleotide sequence ID" value="NZ_JABEPP010000004.1"/>
</dbReference>
<dbReference type="InterPro" id="IPR008407">
    <property type="entry name" value="Brnchd-chn_aa_trnsp_AzlD"/>
</dbReference>
<feature type="transmembrane region" description="Helical" evidence="1">
    <location>
        <begin position="6"/>
        <end position="30"/>
    </location>
</feature>
<name>A0A849I9K5_9HYPH</name>
<keyword evidence="1" id="KW-1133">Transmembrane helix</keyword>
<reference evidence="2 3" key="1">
    <citation type="submission" date="2020-04" db="EMBL/GenBank/DDBJ databases">
        <title>Enterovirga sp. isolate from soil.</title>
        <authorList>
            <person name="Chea S."/>
            <person name="Kim D.-U."/>
        </authorList>
    </citation>
    <scope>NUCLEOTIDE SEQUENCE [LARGE SCALE GENOMIC DNA]</scope>
    <source>
        <strain evidence="2 3">DB1703</strain>
    </source>
</reference>
<accession>A0A849I9K5</accession>
<dbReference type="EMBL" id="JABEPP010000004">
    <property type="protein sequence ID" value="NNM73991.1"/>
    <property type="molecule type" value="Genomic_DNA"/>
</dbReference>
<feature type="transmembrane region" description="Helical" evidence="1">
    <location>
        <begin position="72"/>
        <end position="88"/>
    </location>
</feature>
<evidence type="ECO:0000256" key="1">
    <source>
        <dbReference type="SAM" id="Phobius"/>
    </source>
</evidence>
<keyword evidence="3" id="KW-1185">Reference proteome</keyword>
<dbReference type="Pfam" id="PF05437">
    <property type="entry name" value="AzlD"/>
    <property type="match status" value="1"/>
</dbReference>
<feature type="transmembrane region" description="Helical" evidence="1">
    <location>
        <begin position="42"/>
        <end position="60"/>
    </location>
</feature>
<gene>
    <name evidence="2" type="ORF">HJG44_16535</name>
</gene>
<sequence length="113" mass="12426">MSEALWPYLVILLAGVLPNEIFRVAAVFLSRGIDEESELFRWIRVVATTLLAAVVCRLIYSPAAALEQVPLAIRASALPVGIAAFFLLRRSLVLGILAGEAWFVLAAWWFGRA</sequence>
<keyword evidence="1" id="KW-0812">Transmembrane</keyword>
<dbReference type="AlphaFoldDB" id="A0A849I9K5"/>
<organism evidence="2 3">
    <name type="scientific">Enterovirga aerilata</name>
    <dbReference type="NCBI Taxonomy" id="2730920"/>
    <lineage>
        <taxon>Bacteria</taxon>
        <taxon>Pseudomonadati</taxon>
        <taxon>Pseudomonadota</taxon>
        <taxon>Alphaproteobacteria</taxon>
        <taxon>Hyphomicrobiales</taxon>
        <taxon>Methylobacteriaceae</taxon>
        <taxon>Enterovirga</taxon>
    </lineage>
</organism>
<feature type="transmembrane region" description="Helical" evidence="1">
    <location>
        <begin position="93"/>
        <end position="111"/>
    </location>
</feature>
<keyword evidence="1" id="KW-0472">Membrane</keyword>
<evidence type="ECO:0000313" key="3">
    <source>
        <dbReference type="Proteomes" id="UP000564885"/>
    </source>
</evidence>
<dbReference type="Proteomes" id="UP000564885">
    <property type="component" value="Unassembled WGS sequence"/>
</dbReference>
<protein>
    <submittedName>
        <fullName evidence="2">AzlD domain-containing protein</fullName>
    </submittedName>
</protein>